<dbReference type="Proteomes" id="UP000027265">
    <property type="component" value="Unassembled WGS sequence"/>
</dbReference>
<dbReference type="EMBL" id="KL197711">
    <property type="protein sequence ID" value="KDQ62736.1"/>
    <property type="molecule type" value="Genomic_DNA"/>
</dbReference>
<evidence type="ECO:0000313" key="3">
    <source>
        <dbReference type="Proteomes" id="UP000027265"/>
    </source>
</evidence>
<organism evidence="2 3">
    <name type="scientific">Jaapia argillacea MUCL 33604</name>
    <dbReference type="NCBI Taxonomy" id="933084"/>
    <lineage>
        <taxon>Eukaryota</taxon>
        <taxon>Fungi</taxon>
        <taxon>Dikarya</taxon>
        <taxon>Basidiomycota</taxon>
        <taxon>Agaricomycotina</taxon>
        <taxon>Agaricomycetes</taxon>
        <taxon>Agaricomycetidae</taxon>
        <taxon>Jaapiales</taxon>
        <taxon>Jaapiaceae</taxon>
        <taxon>Jaapia</taxon>
    </lineage>
</organism>
<feature type="region of interest" description="Disordered" evidence="1">
    <location>
        <begin position="1"/>
        <end position="73"/>
    </location>
</feature>
<dbReference type="STRING" id="933084.A0A067QJD7"/>
<protein>
    <recommendedName>
        <fullName evidence="4">SH3 domain-containing protein</fullName>
    </recommendedName>
</protein>
<name>A0A067QJD7_9AGAM</name>
<dbReference type="InParanoid" id="A0A067QJD7"/>
<evidence type="ECO:0000256" key="1">
    <source>
        <dbReference type="SAM" id="MobiDB-lite"/>
    </source>
</evidence>
<dbReference type="SUPFAM" id="SSF50044">
    <property type="entry name" value="SH3-domain"/>
    <property type="match status" value="1"/>
</dbReference>
<proteinExistence type="predicted"/>
<reference evidence="3" key="1">
    <citation type="journal article" date="2014" name="Proc. Natl. Acad. Sci. U.S.A.">
        <title>Extensive sampling of basidiomycete genomes demonstrates inadequacy of the white-rot/brown-rot paradigm for wood decay fungi.</title>
        <authorList>
            <person name="Riley R."/>
            <person name="Salamov A.A."/>
            <person name="Brown D.W."/>
            <person name="Nagy L.G."/>
            <person name="Floudas D."/>
            <person name="Held B.W."/>
            <person name="Levasseur A."/>
            <person name="Lombard V."/>
            <person name="Morin E."/>
            <person name="Otillar R."/>
            <person name="Lindquist E.A."/>
            <person name="Sun H."/>
            <person name="LaButti K.M."/>
            <person name="Schmutz J."/>
            <person name="Jabbour D."/>
            <person name="Luo H."/>
            <person name="Baker S.E."/>
            <person name="Pisabarro A.G."/>
            <person name="Walton J.D."/>
            <person name="Blanchette R.A."/>
            <person name="Henrissat B."/>
            <person name="Martin F."/>
            <person name="Cullen D."/>
            <person name="Hibbett D.S."/>
            <person name="Grigoriev I.V."/>
        </authorList>
    </citation>
    <scope>NUCLEOTIDE SEQUENCE [LARGE SCALE GENOMIC DNA]</scope>
    <source>
        <strain evidence="3">MUCL 33604</strain>
    </source>
</reference>
<dbReference type="HOGENOM" id="CLU_089024_0_0_1"/>
<gene>
    <name evidence="2" type="ORF">JAAARDRAFT_121248</name>
</gene>
<accession>A0A067QJD7</accession>
<dbReference type="Gene3D" id="2.30.30.40">
    <property type="entry name" value="SH3 Domains"/>
    <property type="match status" value="1"/>
</dbReference>
<keyword evidence="3" id="KW-1185">Reference proteome</keyword>
<dbReference type="AlphaFoldDB" id="A0A067QJD7"/>
<dbReference type="InterPro" id="IPR036028">
    <property type="entry name" value="SH3-like_dom_sf"/>
</dbReference>
<evidence type="ECO:0008006" key="4">
    <source>
        <dbReference type="Google" id="ProtNLM"/>
    </source>
</evidence>
<evidence type="ECO:0000313" key="2">
    <source>
        <dbReference type="EMBL" id="KDQ62736.1"/>
    </source>
</evidence>
<sequence length="162" mass="17819">MSVRPFSPSEAFGFPLPPGSDWGSAKPPPRSGRASVQSMWTAENETYETAPSSTPENPFEDPESDRGSNKTSIKGFEELEIISRPFAPTLTDELPVAKGEHVHVLKVYDDGWAMVEKIDQEPPSEKPLPRGLIPVDCFRALGEELPAFLATKRVSSYGAFRL</sequence>
<feature type="compositionally biased region" description="Polar residues" evidence="1">
    <location>
        <begin position="34"/>
        <end position="56"/>
    </location>
</feature>
<dbReference type="OrthoDB" id="5340910at2759"/>